<accession>A0AAV4MF68</accession>
<dbReference type="EMBL" id="BPLR01002167">
    <property type="protein sequence ID" value="GIX70817.1"/>
    <property type="molecule type" value="Genomic_DNA"/>
</dbReference>
<reference evidence="1 2" key="1">
    <citation type="submission" date="2021-06" db="EMBL/GenBank/DDBJ databases">
        <title>Caerostris extrusa draft genome.</title>
        <authorList>
            <person name="Kono N."/>
            <person name="Arakawa K."/>
        </authorList>
    </citation>
    <scope>NUCLEOTIDE SEQUENCE [LARGE SCALE GENOMIC DNA]</scope>
</reference>
<evidence type="ECO:0000313" key="2">
    <source>
        <dbReference type="Proteomes" id="UP001054945"/>
    </source>
</evidence>
<proteinExistence type="predicted"/>
<gene>
    <name evidence="1" type="ORF">CEXT_112031</name>
</gene>
<comment type="caution">
    <text evidence="1">The sequence shown here is derived from an EMBL/GenBank/DDBJ whole genome shotgun (WGS) entry which is preliminary data.</text>
</comment>
<dbReference type="Proteomes" id="UP001054945">
    <property type="component" value="Unassembled WGS sequence"/>
</dbReference>
<evidence type="ECO:0000313" key="1">
    <source>
        <dbReference type="EMBL" id="GIX70817.1"/>
    </source>
</evidence>
<sequence length="89" mass="10441">MKTTTPYFYSNDPSWYKPSHQFLQFRLMSLLDKNPFHSRNIWNPAVWSKLNKMRSFWECVLCKTPEKLGGGAVKNVFNGRPGKECFLPP</sequence>
<protein>
    <submittedName>
        <fullName evidence="1">Uncharacterized protein</fullName>
    </submittedName>
</protein>
<name>A0AAV4MF68_CAEEX</name>
<organism evidence="1 2">
    <name type="scientific">Caerostris extrusa</name>
    <name type="common">Bark spider</name>
    <name type="synonym">Caerostris bankana</name>
    <dbReference type="NCBI Taxonomy" id="172846"/>
    <lineage>
        <taxon>Eukaryota</taxon>
        <taxon>Metazoa</taxon>
        <taxon>Ecdysozoa</taxon>
        <taxon>Arthropoda</taxon>
        <taxon>Chelicerata</taxon>
        <taxon>Arachnida</taxon>
        <taxon>Araneae</taxon>
        <taxon>Araneomorphae</taxon>
        <taxon>Entelegynae</taxon>
        <taxon>Araneoidea</taxon>
        <taxon>Araneidae</taxon>
        <taxon>Caerostris</taxon>
    </lineage>
</organism>
<dbReference type="AlphaFoldDB" id="A0AAV4MF68"/>
<keyword evidence="2" id="KW-1185">Reference proteome</keyword>